<dbReference type="InterPro" id="IPR014555">
    <property type="entry name" value="RecF-like"/>
</dbReference>
<dbReference type="GO" id="GO:0000731">
    <property type="term" value="P:DNA synthesis involved in DNA repair"/>
    <property type="evidence" value="ECO:0007669"/>
    <property type="project" value="TreeGrafter"/>
</dbReference>
<protein>
    <submittedName>
        <fullName evidence="2">Chromosome segregation protein SMC</fullName>
    </submittedName>
</protein>
<dbReference type="InterPro" id="IPR027417">
    <property type="entry name" value="P-loop_NTPase"/>
</dbReference>
<feature type="domain" description="ATPase AAA-type core" evidence="1">
    <location>
        <begin position="36"/>
        <end position="332"/>
    </location>
</feature>
<dbReference type="AlphaFoldDB" id="A0A2W4SVG4"/>
<dbReference type="CDD" id="cd00267">
    <property type="entry name" value="ABC_ATPase"/>
    <property type="match status" value="1"/>
</dbReference>
<comment type="caution">
    <text evidence="2">The sequence shown here is derived from an EMBL/GenBank/DDBJ whole genome shotgun (WGS) entry which is preliminary data.</text>
</comment>
<dbReference type="GO" id="GO:0016887">
    <property type="term" value="F:ATP hydrolysis activity"/>
    <property type="evidence" value="ECO:0007669"/>
    <property type="project" value="InterPro"/>
</dbReference>
<evidence type="ECO:0000313" key="3">
    <source>
        <dbReference type="Proteomes" id="UP000249396"/>
    </source>
</evidence>
<name>A0A2W4SVG4_9GAMM</name>
<proteinExistence type="predicted"/>
<evidence type="ECO:0000259" key="1">
    <source>
        <dbReference type="Pfam" id="PF13304"/>
    </source>
</evidence>
<dbReference type="GO" id="GO:0006302">
    <property type="term" value="P:double-strand break repair"/>
    <property type="evidence" value="ECO:0007669"/>
    <property type="project" value="TreeGrafter"/>
</dbReference>
<dbReference type="PIRSF" id="PIRSF029347">
    <property type="entry name" value="RecF"/>
    <property type="match status" value="1"/>
</dbReference>
<dbReference type="PANTHER" id="PTHR32182">
    <property type="entry name" value="DNA REPLICATION AND REPAIR PROTEIN RECF"/>
    <property type="match status" value="1"/>
</dbReference>
<dbReference type="Proteomes" id="UP000249396">
    <property type="component" value="Unassembled WGS sequence"/>
</dbReference>
<dbReference type="Pfam" id="PF13304">
    <property type="entry name" value="AAA_21"/>
    <property type="match status" value="1"/>
</dbReference>
<dbReference type="GO" id="GO:0005524">
    <property type="term" value="F:ATP binding"/>
    <property type="evidence" value="ECO:0007669"/>
    <property type="project" value="InterPro"/>
</dbReference>
<dbReference type="Gene3D" id="3.40.50.300">
    <property type="entry name" value="P-loop containing nucleotide triphosphate hydrolases"/>
    <property type="match status" value="2"/>
</dbReference>
<evidence type="ECO:0000313" key="2">
    <source>
        <dbReference type="EMBL" id="PZN74657.1"/>
    </source>
</evidence>
<reference evidence="2 3" key="1">
    <citation type="journal article" date="2018" name="Aquat. Microb. Ecol.">
        <title>Gammaproteobacterial methanotrophs dominate.</title>
        <authorList>
            <person name="Rissanen A.J."/>
            <person name="Saarenheimo J."/>
            <person name="Tiirola M."/>
            <person name="Peura S."/>
            <person name="Aalto S.L."/>
            <person name="Karvinen A."/>
            <person name="Nykanen H."/>
        </authorList>
    </citation>
    <scope>NUCLEOTIDE SEQUENCE [LARGE SCALE GENOMIC DNA]</scope>
    <source>
        <strain evidence="2">AMbin10</strain>
    </source>
</reference>
<organism evidence="2 3">
    <name type="scientific">Candidatus Methylumidiphilus alinenensis</name>
    <dbReference type="NCBI Taxonomy" id="2202197"/>
    <lineage>
        <taxon>Bacteria</taxon>
        <taxon>Pseudomonadati</taxon>
        <taxon>Pseudomonadota</taxon>
        <taxon>Gammaproteobacteria</taxon>
        <taxon>Methylococcales</taxon>
        <taxon>Candidatus Methylumidiphilus</taxon>
    </lineage>
</organism>
<dbReference type="PANTHER" id="PTHR32182:SF22">
    <property type="entry name" value="ATP-DEPENDENT ENDONUCLEASE, OLD FAMILY-RELATED"/>
    <property type="match status" value="1"/>
</dbReference>
<sequence>MDSNKIDFHDRYNKLLKLDLTGFKSIQSLSLDISDINVLIGANGSGKTNLISFFRLLNYLCTGALQEFIGTGGGANAHLYFGARQTPQLEGTVTFAARQGENRYHLKLAYSAGDRLVFLEESISYCRKDYYWETAPIYSLGAGHFESLLPTAELDVYGRPLQQKIAPTILALLRGWQVFQFHDTSATARIKQSGYVGNNRFLYADAGNLAAFLLYLHETAPDNYQDIVKIIKRVLPSFKDFVLETHEKAQTVMLNWQPAFGREVFGPHQLSDGSLRFMALSALLLQPNLPPVILLDEPELGLHPYSIELLAGLIRSASSKTQIILSTQSVTLANQFSWRDIVVVDYQNNASVFRRLQEEEVKSWLVQYNIGDLWAKNLIGGTPE</sequence>
<dbReference type="EMBL" id="QJPH01000416">
    <property type="protein sequence ID" value="PZN74657.1"/>
    <property type="molecule type" value="Genomic_DNA"/>
</dbReference>
<dbReference type="SUPFAM" id="SSF52540">
    <property type="entry name" value="P-loop containing nucleoside triphosphate hydrolases"/>
    <property type="match status" value="1"/>
</dbReference>
<accession>A0A2W4SVG4</accession>
<dbReference type="InterPro" id="IPR003959">
    <property type="entry name" value="ATPase_AAA_core"/>
</dbReference>
<gene>
    <name evidence="2" type="ORF">DM484_20690</name>
</gene>